<dbReference type="Proteomes" id="UP000615760">
    <property type="component" value="Unassembled WGS sequence"/>
</dbReference>
<evidence type="ECO:0000313" key="1">
    <source>
        <dbReference type="EMBL" id="GGB77117.1"/>
    </source>
</evidence>
<organism evidence="1 2">
    <name type="scientific">Flavobacterium suaedae</name>
    <dbReference type="NCBI Taxonomy" id="1767027"/>
    <lineage>
        <taxon>Bacteria</taxon>
        <taxon>Pseudomonadati</taxon>
        <taxon>Bacteroidota</taxon>
        <taxon>Flavobacteriia</taxon>
        <taxon>Flavobacteriales</taxon>
        <taxon>Flavobacteriaceae</taxon>
        <taxon>Flavobacterium</taxon>
    </lineage>
</organism>
<protein>
    <submittedName>
        <fullName evidence="1">Uncharacterized protein</fullName>
    </submittedName>
</protein>
<name>A0ABQ1JWX9_9FLAO</name>
<comment type="caution">
    <text evidence="1">The sequence shown here is derived from an EMBL/GenBank/DDBJ whole genome shotgun (WGS) entry which is preliminary data.</text>
</comment>
<accession>A0ABQ1JWX9</accession>
<gene>
    <name evidence="1" type="ORF">GCM10007424_16430</name>
</gene>
<reference evidence="2" key="1">
    <citation type="journal article" date="2019" name="Int. J. Syst. Evol. Microbiol.">
        <title>The Global Catalogue of Microorganisms (GCM) 10K type strain sequencing project: providing services to taxonomists for standard genome sequencing and annotation.</title>
        <authorList>
            <consortium name="The Broad Institute Genomics Platform"/>
            <consortium name="The Broad Institute Genome Sequencing Center for Infectious Disease"/>
            <person name="Wu L."/>
            <person name="Ma J."/>
        </authorList>
    </citation>
    <scope>NUCLEOTIDE SEQUENCE [LARGE SCALE GENOMIC DNA]</scope>
    <source>
        <strain evidence="2">CGMCC 1.15461</strain>
    </source>
</reference>
<sequence>MCSLRQQVTHFGTKKRIYGIGQEVGITIVYIPIGIKKIPLVGKCKIVGIFALNRD</sequence>
<dbReference type="EMBL" id="BMJE01000004">
    <property type="protein sequence ID" value="GGB77117.1"/>
    <property type="molecule type" value="Genomic_DNA"/>
</dbReference>
<keyword evidence="2" id="KW-1185">Reference proteome</keyword>
<proteinExistence type="predicted"/>
<evidence type="ECO:0000313" key="2">
    <source>
        <dbReference type="Proteomes" id="UP000615760"/>
    </source>
</evidence>